<keyword evidence="9" id="KW-1185">Reference proteome</keyword>
<dbReference type="PANTHER" id="PTHR31413">
    <property type="entry name" value="AFP HOMOLOG 2"/>
    <property type="match status" value="1"/>
</dbReference>
<evidence type="ECO:0000313" key="8">
    <source>
        <dbReference type="EMBL" id="CAI9109846.1"/>
    </source>
</evidence>
<dbReference type="InterPro" id="IPR032310">
    <property type="entry name" value="NLS_NINJA_AFP-like"/>
</dbReference>
<feature type="compositionally biased region" description="Basic and acidic residues" evidence="5">
    <location>
        <begin position="1"/>
        <end position="14"/>
    </location>
</feature>
<gene>
    <name evidence="8" type="ORF">OLC1_LOCUS17643</name>
</gene>
<dbReference type="PANTHER" id="PTHR31413:SF31">
    <property type="entry name" value="NINJA-FAMILY PROTEIN AFP3"/>
    <property type="match status" value="1"/>
</dbReference>
<evidence type="ECO:0000259" key="7">
    <source>
        <dbReference type="Pfam" id="PF16135"/>
    </source>
</evidence>
<evidence type="ECO:0000259" key="6">
    <source>
        <dbReference type="Pfam" id="PF07897"/>
    </source>
</evidence>
<dbReference type="GO" id="GO:0005634">
    <property type="term" value="C:nucleus"/>
    <property type="evidence" value="ECO:0007669"/>
    <property type="project" value="UniProtKB-SubCell"/>
</dbReference>
<sequence length="337" mass="36951">MFANYMEKENRDNQETSARLNGFTKDLLVDKFSDRYSSHNTRREAEEDGGGLELSLGLSLNGRFGVDPEKDRIKLARSSSVQPFSLFGGDNNHHAPPQAAAPIAAAAYTPPPLSRTYSLPTEAEAENWKKRKEMQSLRRLEAKRRRMDKIKILRSSGGREKVDLLEDNSSEETGSNHSSNNSNGPVVVNGNGTPPWSQKSVGSQGSSSSSGLSELESQPIQDRNMESRNSPIAQPAEAPQSKVDRGRVAENKVATDEAKKMLKNFMLEMPCVTTIGSGPNGRRVDGFLYRYGKGEEVKIVCVCHGSFLSPAEFIKHAGGAEVENPLRHIVINPSPVL</sequence>
<feature type="domain" description="Tify" evidence="7">
    <location>
        <begin position="297"/>
        <end position="331"/>
    </location>
</feature>
<evidence type="ECO:0000256" key="2">
    <source>
        <dbReference type="ARBA" id="ARBA00006081"/>
    </source>
</evidence>
<feature type="compositionally biased region" description="Low complexity" evidence="5">
    <location>
        <begin position="171"/>
        <end position="218"/>
    </location>
</feature>
<comment type="function">
    <text evidence="4">Acts as a negative regulator of abscisic acid (ABA) response.</text>
</comment>
<accession>A0AAV1DS51</accession>
<evidence type="ECO:0000256" key="1">
    <source>
        <dbReference type="ARBA" id="ARBA00004123"/>
    </source>
</evidence>
<feature type="domain" description="Ethylene-responsive binding factor-associated repression" evidence="6">
    <location>
        <begin position="49"/>
        <end position="81"/>
    </location>
</feature>
<proteinExistence type="inferred from homology"/>
<dbReference type="Proteomes" id="UP001161247">
    <property type="component" value="Chromosome 6"/>
</dbReference>
<dbReference type="InterPro" id="IPR012463">
    <property type="entry name" value="Ninja_motif"/>
</dbReference>
<keyword evidence="3 4" id="KW-0539">Nucleus</keyword>
<evidence type="ECO:0000256" key="4">
    <source>
        <dbReference type="RuleBase" id="RU369029"/>
    </source>
</evidence>
<dbReference type="Pfam" id="PF16136">
    <property type="entry name" value="NLS_NINJA_AFP"/>
    <property type="match status" value="1"/>
</dbReference>
<dbReference type="InterPro" id="IPR031307">
    <property type="entry name" value="Ninja_fam"/>
</dbReference>
<evidence type="ECO:0000256" key="3">
    <source>
        <dbReference type="ARBA" id="ARBA00023242"/>
    </source>
</evidence>
<evidence type="ECO:0000256" key="5">
    <source>
        <dbReference type="SAM" id="MobiDB-lite"/>
    </source>
</evidence>
<dbReference type="InterPro" id="IPR032308">
    <property type="entry name" value="TDBD"/>
</dbReference>
<feature type="region of interest" description="Disordered" evidence="5">
    <location>
        <begin position="161"/>
        <end position="250"/>
    </location>
</feature>
<dbReference type="GO" id="GO:0045892">
    <property type="term" value="P:negative regulation of DNA-templated transcription"/>
    <property type="evidence" value="ECO:0007669"/>
    <property type="project" value="TreeGrafter"/>
</dbReference>
<dbReference type="GO" id="GO:0007165">
    <property type="term" value="P:signal transduction"/>
    <property type="evidence" value="ECO:0007669"/>
    <property type="project" value="InterPro"/>
</dbReference>
<reference evidence="8" key="1">
    <citation type="submission" date="2023-03" db="EMBL/GenBank/DDBJ databases">
        <authorList>
            <person name="Julca I."/>
        </authorList>
    </citation>
    <scope>NUCLEOTIDE SEQUENCE</scope>
</reference>
<evidence type="ECO:0000313" key="9">
    <source>
        <dbReference type="Proteomes" id="UP001161247"/>
    </source>
</evidence>
<dbReference type="AlphaFoldDB" id="A0AAV1DS51"/>
<dbReference type="EMBL" id="OX459123">
    <property type="protein sequence ID" value="CAI9109846.1"/>
    <property type="molecule type" value="Genomic_DNA"/>
</dbReference>
<comment type="subcellular location">
    <subcellularLocation>
        <location evidence="1 4">Nucleus</location>
    </subcellularLocation>
</comment>
<dbReference type="Pfam" id="PF07897">
    <property type="entry name" value="EAR"/>
    <property type="match status" value="1"/>
</dbReference>
<name>A0AAV1DS51_OLDCO</name>
<comment type="similarity">
    <text evidence="2 4">Belongs to the Ninja family.</text>
</comment>
<feature type="region of interest" description="Disordered" evidence="5">
    <location>
        <begin position="1"/>
        <end position="20"/>
    </location>
</feature>
<dbReference type="Pfam" id="PF16135">
    <property type="entry name" value="TDBD"/>
    <property type="match status" value="1"/>
</dbReference>
<organism evidence="8 9">
    <name type="scientific">Oldenlandia corymbosa var. corymbosa</name>
    <dbReference type="NCBI Taxonomy" id="529605"/>
    <lineage>
        <taxon>Eukaryota</taxon>
        <taxon>Viridiplantae</taxon>
        <taxon>Streptophyta</taxon>
        <taxon>Embryophyta</taxon>
        <taxon>Tracheophyta</taxon>
        <taxon>Spermatophyta</taxon>
        <taxon>Magnoliopsida</taxon>
        <taxon>eudicotyledons</taxon>
        <taxon>Gunneridae</taxon>
        <taxon>Pentapetalae</taxon>
        <taxon>asterids</taxon>
        <taxon>lamiids</taxon>
        <taxon>Gentianales</taxon>
        <taxon>Rubiaceae</taxon>
        <taxon>Rubioideae</taxon>
        <taxon>Spermacoceae</taxon>
        <taxon>Hedyotis-Oldenlandia complex</taxon>
        <taxon>Oldenlandia</taxon>
    </lineage>
</organism>
<protein>
    <recommendedName>
        <fullName evidence="4">Ninja-family protein</fullName>
    </recommendedName>
    <alternativeName>
        <fullName evidence="4">ABI-binding protein</fullName>
    </alternativeName>
</protein>